<dbReference type="EMBL" id="PDLM01000002">
    <property type="protein sequence ID" value="RDW85293.1"/>
    <property type="molecule type" value="Genomic_DNA"/>
</dbReference>
<feature type="domain" description="AB hydrolase-1" evidence="2">
    <location>
        <begin position="264"/>
        <end position="328"/>
    </location>
</feature>
<accession>A0A3D8SG97</accession>
<reference evidence="3 4" key="1">
    <citation type="journal article" date="2018" name="IMA Fungus">
        <title>IMA Genome-F 9: Draft genome sequence of Annulohypoxylon stygium, Aspergillus mulundensis, Berkeleyomyces basicola (syn. Thielaviopsis basicola), Ceratocystis smalleyi, two Cercospora beticola strains, Coleophoma cylindrospora, Fusarium fracticaudum, Phialophora cf. hyalina, and Morchella septimelata.</title>
        <authorList>
            <person name="Wingfield B.D."/>
            <person name="Bills G.F."/>
            <person name="Dong Y."/>
            <person name="Huang W."/>
            <person name="Nel W.J."/>
            <person name="Swalarsk-Parry B.S."/>
            <person name="Vaghefi N."/>
            <person name="Wilken P.M."/>
            <person name="An Z."/>
            <person name="de Beer Z.W."/>
            <person name="De Vos L."/>
            <person name="Chen L."/>
            <person name="Duong T.A."/>
            <person name="Gao Y."/>
            <person name="Hammerbacher A."/>
            <person name="Kikkert J.R."/>
            <person name="Li Y."/>
            <person name="Li H."/>
            <person name="Li K."/>
            <person name="Li Q."/>
            <person name="Liu X."/>
            <person name="Ma X."/>
            <person name="Naidoo K."/>
            <person name="Pethybridge S.J."/>
            <person name="Sun J."/>
            <person name="Steenkamp E.T."/>
            <person name="van der Nest M.A."/>
            <person name="van Wyk S."/>
            <person name="Wingfield M.J."/>
            <person name="Xiong C."/>
            <person name="Yue Q."/>
            <person name="Zhang X."/>
        </authorList>
    </citation>
    <scope>NUCLEOTIDE SEQUENCE [LARGE SCALE GENOMIC DNA]</scope>
    <source>
        <strain evidence="3 4">BP6252</strain>
    </source>
</reference>
<dbReference type="OrthoDB" id="6431331at2759"/>
<dbReference type="AlphaFoldDB" id="A0A3D8SG97"/>
<gene>
    <name evidence="3" type="ORF">BP6252_02883</name>
</gene>
<evidence type="ECO:0000313" key="4">
    <source>
        <dbReference type="Proteomes" id="UP000256645"/>
    </source>
</evidence>
<organism evidence="3 4">
    <name type="scientific">Coleophoma cylindrospora</name>
    <dbReference type="NCBI Taxonomy" id="1849047"/>
    <lineage>
        <taxon>Eukaryota</taxon>
        <taxon>Fungi</taxon>
        <taxon>Dikarya</taxon>
        <taxon>Ascomycota</taxon>
        <taxon>Pezizomycotina</taxon>
        <taxon>Leotiomycetes</taxon>
        <taxon>Helotiales</taxon>
        <taxon>Dermateaceae</taxon>
        <taxon>Coleophoma</taxon>
    </lineage>
</organism>
<dbReference type="Pfam" id="PF00561">
    <property type="entry name" value="Abhydrolase_1"/>
    <property type="match status" value="1"/>
</dbReference>
<feature type="compositionally biased region" description="Acidic residues" evidence="1">
    <location>
        <begin position="478"/>
        <end position="488"/>
    </location>
</feature>
<dbReference type="InterPro" id="IPR029058">
    <property type="entry name" value="AB_hydrolase_fold"/>
</dbReference>
<dbReference type="PANTHER" id="PTHR37471">
    <property type="entry name" value="UNNAMED PRODUCT"/>
    <property type="match status" value="1"/>
</dbReference>
<proteinExistence type="predicted"/>
<evidence type="ECO:0000256" key="1">
    <source>
        <dbReference type="SAM" id="MobiDB-lite"/>
    </source>
</evidence>
<protein>
    <recommendedName>
        <fullName evidence="2">AB hydrolase-1 domain-containing protein</fullName>
    </recommendedName>
</protein>
<name>A0A3D8SG97_9HELO</name>
<evidence type="ECO:0000259" key="2">
    <source>
        <dbReference type="Pfam" id="PF00561"/>
    </source>
</evidence>
<sequence>MLGMVDQARADCRVSPSTFFLPRKFYLQRPTIDKPILLRAERKELFTRCLRTVSDPDQLLTKWFPGASISEIKQENFKQLYRRTFLYNAGAADETENEVDEALAEIENELGRKLKPGLGNATCIPATMDKVLMIHRPLFYYLLFIMPQDIITHIAQNLRGYHYHRTSVSQCLRTFPPRPQVFFTRSKSPSEKISYWYTPHTSKTRVPVVFLHGVGIGLGSYGSFLKKLSKEQPKLFEGKADDGTVGLIVVENLPVSGRISPGALSSEEFCLEMQKILTHHKIDDFTLVAHSYGTALATQLLKYNPISSCISSVILTDPINILLMHQDFIYNLTRRTPNLANEREMFFVARDMDISYTLGRRFFWTENLIWKNDLITRPGRTEKDVPQERTVSVMLSGRDIVVDSRTIAAYLVNQSFPYPGNEEETQWLEKISAEKPPISSLWESHDNELRVFWQGDLDHGQIFTTPMALKTLMSDIWGEPDEDPDEKPEETTDEKSDEKPET</sequence>
<dbReference type="SUPFAM" id="SSF53474">
    <property type="entry name" value="alpha/beta-Hydrolases"/>
    <property type="match status" value="1"/>
</dbReference>
<feature type="compositionally biased region" description="Basic and acidic residues" evidence="1">
    <location>
        <begin position="489"/>
        <end position="502"/>
    </location>
</feature>
<dbReference type="Gene3D" id="3.40.50.1820">
    <property type="entry name" value="alpha/beta hydrolase"/>
    <property type="match status" value="1"/>
</dbReference>
<keyword evidence="4" id="KW-1185">Reference proteome</keyword>
<evidence type="ECO:0000313" key="3">
    <source>
        <dbReference type="EMBL" id="RDW85293.1"/>
    </source>
</evidence>
<dbReference type="STRING" id="1849047.A0A3D8SG97"/>
<feature type="region of interest" description="Disordered" evidence="1">
    <location>
        <begin position="475"/>
        <end position="502"/>
    </location>
</feature>
<dbReference type="Proteomes" id="UP000256645">
    <property type="component" value="Unassembled WGS sequence"/>
</dbReference>
<dbReference type="InterPro" id="IPR000073">
    <property type="entry name" value="AB_hydrolase_1"/>
</dbReference>
<dbReference type="PANTHER" id="PTHR37471:SF1">
    <property type="entry name" value="AB HYDROLASE-1 DOMAIN-CONTAINING PROTEIN"/>
    <property type="match status" value="1"/>
</dbReference>
<comment type="caution">
    <text evidence="3">The sequence shown here is derived from an EMBL/GenBank/DDBJ whole genome shotgun (WGS) entry which is preliminary data.</text>
</comment>